<dbReference type="PANTHER" id="PTHR37311">
    <property type="entry name" value="2-PHOSPHOSULFOLACTATE PHOSPHATASE-RELATED"/>
    <property type="match status" value="1"/>
</dbReference>
<dbReference type="RefSeq" id="WP_006903064.1">
    <property type="nucleotide sequence ID" value="NZ_JH976535.1"/>
</dbReference>
<keyword evidence="5 8" id="KW-0378">Hydrolase</keyword>
<accession>K6Q1N2</accession>
<protein>
    <recommendedName>
        <fullName evidence="4 8">Probable 2-phosphosulfolactate phosphatase</fullName>
        <ecNumber evidence="3 8">3.1.3.71</ecNumber>
    </recommendedName>
</protein>
<dbReference type="OrthoDB" id="4913at2"/>
<comment type="caution">
    <text evidence="9">The sequence shown here is derived from an EMBL/GenBank/DDBJ whole genome shotgun (WGS) entry which is preliminary data.</text>
</comment>
<evidence type="ECO:0000256" key="3">
    <source>
        <dbReference type="ARBA" id="ARBA00012953"/>
    </source>
</evidence>
<reference evidence="9" key="1">
    <citation type="submission" date="2010-10" db="EMBL/GenBank/DDBJ databases">
        <authorList>
            <consortium name="US DOE Joint Genome Institute (JGI-PGF)"/>
            <person name="Lucas S."/>
            <person name="Copeland A."/>
            <person name="Lapidus A."/>
            <person name="Bruce D."/>
            <person name="Goodwin L."/>
            <person name="Pitluck S."/>
            <person name="Kyrpides N."/>
            <person name="Mavromatis K."/>
            <person name="Detter J.C."/>
            <person name="Han C."/>
            <person name="Land M."/>
            <person name="Hauser L."/>
            <person name="Markowitz V."/>
            <person name="Cheng J.-F."/>
            <person name="Hugenholtz P."/>
            <person name="Woyke T."/>
            <person name="Wu D."/>
            <person name="Pukall R."/>
            <person name="Wahrenburg C."/>
            <person name="Brambilla E."/>
            <person name="Klenk H.-P."/>
            <person name="Eisen J.A."/>
        </authorList>
    </citation>
    <scope>NUCLEOTIDE SEQUENCE [LARGE SCALE GENOMIC DNA]</scope>
    <source>
        <strain evidence="9">DSM 13965</strain>
    </source>
</reference>
<comment type="cofactor">
    <cofactor evidence="1 8">
        <name>Mg(2+)</name>
        <dbReference type="ChEBI" id="CHEBI:18420"/>
    </cofactor>
</comment>
<evidence type="ECO:0000256" key="6">
    <source>
        <dbReference type="ARBA" id="ARBA00022842"/>
    </source>
</evidence>
<dbReference type="EC" id="3.1.3.71" evidence="3 8"/>
<keyword evidence="6 8" id="KW-0460">Magnesium</keyword>
<evidence type="ECO:0000256" key="2">
    <source>
        <dbReference type="ARBA" id="ARBA00009997"/>
    </source>
</evidence>
<evidence type="ECO:0000256" key="7">
    <source>
        <dbReference type="ARBA" id="ARBA00033711"/>
    </source>
</evidence>
<evidence type="ECO:0000313" key="9">
    <source>
        <dbReference type="EMBL" id="EKP95063.1"/>
    </source>
</evidence>
<keyword evidence="10" id="KW-1185">Reference proteome</keyword>
<comment type="similarity">
    <text evidence="2 8">Belongs to the ComB family.</text>
</comment>
<dbReference type="SUPFAM" id="SSF142823">
    <property type="entry name" value="ComB-like"/>
    <property type="match status" value="1"/>
</dbReference>
<dbReference type="HAMAP" id="MF_00490">
    <property type="entry name" value="ComB"/>
    <property type="match status" value="1"/>
</dbReference>
<dbReference type="Pfam" id="PF04029">
    <property type="entry name" value="2-ph_phosp"/>
    <property type="match status" value="1"/>
</dbReference>
<proteinExistence type="inferred from homology"/>
<dbReference type="AlphaFoldDB" id="K6Q1N2"/>
<sequence>MPTLHVLWTAGDARQHAFEPGDAAVVFDILRATTTITAALAAGARALCPVADRSSALALRDGLQPPPLLAGEENMQRQPGFDLGNSPLEMTPGAIAGRVLVLCTTNGTRAAAAALAAGCRQLLAASLLNRSATARYLAWARPDRITLICAGTQGRFSLDDVLGAGAVLEALLREDGTRWELTDAAQAALALWQHHRPQVERTLASCDHGRQLVRQGFAADVAFAARTDTADFAITWQPVEELPEPAGGGWFVPTHFPGNRRPSL</sequence>
<dbReference type="Proteomes" id="UP000005710">
    <property type="component" value="Unassembled WGS sequence"/>
</dbReference>
<dbReference type="eggNOG" id="COG2045">
    <property type="taxonomic scope" value="Bacteria"/>
</dbReference>
<evidence type="ECO:0000313" key="10">
    <source>
        <dbReference type="Proteomes" id="UP000005710"/>
    </source>
</evidence>
<dbReference type="GO" id="GO:0000287">
    <property type="term" value="F:magnesium ion binding"/>
    <property type="evidence" value="ECO:0007669"/>
    <property type="project" value="UniProtKB-UniRule"/>
</dbReference>
<organism evidence="9 10">
    <name type="scientific">Thermaerobacter subterraneus DSM 13965</name>
    <dbReference type="NCBI Taxonomy" id="867903"/>
    <lineage>
        <taxon>Bacteria</taxon>
        <taxon>Bacillati</taxon>
        <taxon>Bacillota</taxon>
        <taxon>Clostridia</taxon>
        <taxon>Eubacteriales</taxon>
        <taxon>Clostridiales Family XVII. Incertae Sedis</taxon>
        <taxon>Thermaerobacter</taxon>
    </lineage>
</organism>
<dbReference type="GO" id="GO:0050545">
    <property type="term" value="F:sulfopyruvate decarboxylase activity"/>
    <property type="evidence" value="ECO:0007669"/>
    <property type="project" value="TreeGrafter"/>
</dbReference>
<name>K6Q1N2_9FIRM</name>
<comment type="catalytic activity">
    <reaction evidence="7 8">
        <text>(2R)-O-phospho-3-sulfolactate + H2O = (2R)-3-sulfolactate + phosphate</text>
        <dbReference type="Rhea" id="RHEA:23416"/>
        <dbReference type="ChEBI" id="CHEBI:15377"/>
        <dbReference type="ChEBI" id="CHEBI:15597"/>
        <dbReference type="ChEBI" id="CHEBI:43474"/>
        <dbReference type="ChEBI" id="CHEBI:58738"/>
        <dbReference type="EC" id="3.1.3.71"/>
    </reaction>
</comment>
<evidence type="ECO:0000256" key="4">
    <source>
        <dbReference type="ARBA" id="ARBA00021948"/>
    </source>
</evidence>
<dbReference type="GO" id="GO:0050532">
    <property type="term" value="F:2-phosphosulfolactate phosphatase activity"/>
    <property type="evidence" value="ECO:0007669"/>
    <property type="project" value="UniProtKB-UniRule"/>
</dbReference>
<dbReference type="PANTHER" id="PTHR37311:SF1">
    <property type="entry name" value="2-PHOSPHOSULFOLACTATE PHOSPHATASE-RELATED"/>
    <property type="match status" value="1"/>
</dbReference>
<evidence type="ECO:0000256" key="1">
    <source>
        <dbReference type="ARBA" id="ARBA00001946"/>
    </source>
</evidence>
<dbReference type="HOGENOM" id="CLU_070028_0_1_9"/>
<evidence type="ECO:0000256" key="8">
    <source>
        <dbReference type="HAMAP-Rule" id="MF_00490"/>
    </source>
</evidence>
<evidence type="ECO:0000256" key="5">
    <source>
        <dbReference type="ARBA" id="ARBA00022801"/>
    </source>
</evidence>
<reference evidence="9" key="2">
    <citation type="submission" date="2012-10" db="EMBL/GenBank/DDBJ databases">
        <title>Improved high-quality draft of Thermaerobacter subterraneus C21, DSM 13965.</title>
        <authorList>
            <consortium name="DOE Joint Genome Institute"/>
            <person name="Eisen J."/>
            <person name="Huntemann M."/>
            <person name="Wei C.-L."/>
            <person name="Han J."/>
            <person name="Detter J.C."/>
            <person name="Han C."/>
            <person name="Tapia R."/>
            <person name="Chen A."/>
            <person name="Kyrpides N."/>
            <person name="Mavromatis K."/>
            <person name="Markowitz V."/>
            <person name="Szeto E."/>
            <person name="Ivanova N."/>
            <person name="Mikhailova N."/>
            <person name="Ovchinnikova G."/>
            <person name="Pagani I."/>
            <person name="Pati A."/>
            <person name="Goodwin L."/>
            <person name="Nordberg H.P."/>
            <person name="Cantor M.N."/>
            <person name="Hua S.X."/>
            <person name="Woyke T."/>
            <person name="Eisen J."/>
            <person name="Klenk H.-P."/>
        </authorList>
    </citation>
    <scope>NUCLEOTIDE SEQUENCE [LARGE SCALE GENOMIC DNA]</scope>
    <source>
        <strain evidence="9">DSM 13965</strain>
    </source>
</reference>
<dbReference type="EMBL" id="AENY02000002">
    <property type="protein sequence ID" value="EKP95063.1"/>
    <property type="molecule type" value="Genomic_DNA"/>
</dbReference>
<dbReference type="Gene3D" id="3.90.1560.10">
    <property type="entry name" value="ComB-like"/>
    <property type="match status" value="1"/>
</dbReference>
<dbReference type="InterPro" id="IPR005238">
    <property type="entry name" value="ComB-like"/>
</dbReference>
<gene>
    <name evidence="8" type="primary">comB</name>
    <name evidence="9" type="ORF">ThesuDRAFT_00790</name>
</gene>
<dbReference type="InterPro" id="IPR036702">
    <property type="entry name" value="ComB-like_sf"/>
</dbReference>